<dbReference type="PANTHER" id="PTHR44942:SF4">
    <property type="entry name" value="METHYLTRANSFERASE TYPE 11 DOMAIN-CONTAINING PROTEIN"/>
    <property type="match status" value="1"/>
</dbReference>
<dbReference type="Pfam" id="PF13649">
    <property type="entry name" value="Methyltransf_25"/>
    <property type="match status" value="1"/>
</dbReference>
<protein>
    <recommendedName>
        <fullName evidence="3">Methyltransferase domain-containing protein</fullName>
    </recommendedName>
</protein>
<dbReference type="PANTHER" id="PTHR44942">
    <property type="entry name" value="METHYLTRANSF_11 DOMAIN-CONTAINING PROTEIN"/>
    <property type="match status" value="1"/>
</dbReference>
<gene>
    <name evidence="4" type="primary">TBLA0C01350</name>
    <name evidence="4" type="ORF">TBLA_0C01350</name>
</gene>
<dbReference type="GeneID" id="14495537"/>
<dbReference type="InParanoid" id="I2H0P8"/>
<accession>I2H0P8</accession>
<evidence type="ECO:0000259" key="3">
    <source>
        <dbReference type="Pfam" id="PF13649"/>
    </source>
</evidence>
<evidence type="ECO:0000313" key="4">
    <source>
        <dbReference type="EMBL" id="CCH59950.1"/>
    </source>
</evidence>
<dbReference type="InterPro" id="IPR051052">
    <property type="entry name" value="Diverse_substrate_MTase"/>
</dbReference>
<dbReference type="FunCoup" id="I2H0P8">
    <property type="interactions" value="785"/>
</dbReference>
<evidence type="ECO:0000256" key="2">
    <source>
        <dbReference type="ARBA" id="ARBA00022679"/>
    </source>
</evidence>
<evidence type="ECO:0000256" key="1">
    <source>
        <dbReference type="ARBA" id="ARBA00022603"/>
    </source>
</evidence>
<dbReference type="CDD" id="cd02440">
    <property type="entry name" value="AdoMet_MTases"/>
    <property type="match status" value="1"/>
</dbReference>
<dbReference type="GO" id="GO:0032259">
    <property type="term" value="P:methylation"/>
    <property type="evidence" value="ECO:0007669"/>
    <property type="project" value="UniProtKB-KW"/>
</dbReference>
<name>I2H0P8_HENB6</name>
<sequence length="289" mass="33370">MSQFSNKDYDADKYANFRPTYPIVFYDKLKNYHNGKGNLVIDCGCGPGTATLQLSKELAFKKTIGTDLSMIMIEKANQKLQESKLANDIEFVVSEGDDFKFLKDNFNKHNVDMITAAECVHWIGWDNFQQAAWNNLRKNGSLAIWGYVDPIVVGYPKLGEIILDYFYSDDKLGPYWQQPGRNILRSLMKNSQWDTTKFTEIENMILDTKEYGKGIHDDRLYLSNTVTIVALKNYLSTSSSYQSWKKKNLTSKDICEQFFEEILLTYPSLTPDSKVKIIFNSFYKFARAK</sequence>
<feature type="domain" description="Methyltransferase" evidence="3">
    <location>
        <begin position="40"/>
        <end position="138"/>
    </location>
</feature>
<dbReference type="SUPFAM" id="SSF53335">
    <property type="entry name" value="S-adenosyl-L-methionine-dependent methyltransferases"/>
    <property type="match status" value="1"/>
</dbReference>
<dbReference type="KEGG" id="tbl:TBLA_0C01350"/>
<dbReference type="HOGENOM" id="CLU_049344_1_2_1"/>
<dbReference type="Gene3D" id="3.40.50.150">
    <property type="entry name" value="Vaccinia Virus protein VP39"/>
    <property type="match status" value="1"/>
</dbReference>
<keyword evidence="5" id="KW-1185">Reference proteome</keyword>
<dbReference type="AlphaFoldDB" id="I2H0P8"/>
<dbReference type="OMA" id="GPYWPAE"/>
<reference evidence="4 5" key="1">
    <citation type="journal article" date="2011" name="Proc. Natl. Acad. Sci. U.S.A.">
        <title>Evolutionary erosion of yeast sex chromosomes by mating-type switching accidents.</title>
        <authorList>
            <person name="Gordon J.L."/>
            <person name="Armisen D."/>
            <person name="Proux-Wera E."/>
            <person name="Oheigeartaigh S.S."/>
            <person name="Byrne K.P."/>
            <person name="Wolfe K.H."/>
        </authorList>
    </citation>
    <scope>NUCLEOTIDE SEQUENCE [LARGE SCALE GENOMIC DNA]</scope>
    <source>
        <strain evidence="5">ATCC 34711 / CBS 6284 / DSM 70876 / NBRC 10599 / NRRL Y-10934 / UCD 77-7</strain>
    </source>
</reference>
<keyword evidence="1" id="KW-0489">Methyltransferase</keyword>
<dbReference type="EMBL" id="HE806318">
    <property type="protein sequence ID" value="CCH59950.1"/>
    <property type="molecule type" value="Genomic_DNA"/>
</dbReference>
<dbReference type="OrthoDB" id="10027013at2759"/>
<organism evidence="4 5">
    <name type="scientific">Henningerozyma blattae (strain ATCC 34711 / CBS 6284 / DSM 70876 / NBRC 10599 / NRRL Y-10934 / UCD 77-7)</name>
    <name type="common">Yeast</name>
    <name type="synonym">Tetrapisispora blattae</name>
    <dbReference type="NCBI Taxonomy" id="1071380"/>
    <lineage>
        <taxon>Eukaryota</taxon>
        <taxon>Fungi</taxon>
        <taxon>Dikarya</taxon>
        <taxon>Ascomycota</taxon>
        <taxon>Saccharomycotina</taxon>
        <taxon>Saccharomycetes</taxon>
        <taxon>Saccharomycetales</taxon>
        <taxon>Saccharomycetaceae</taxon>
        <taxon>Henningerozyma</taxon>
    </lineage>
</organism>
<dbReference type="InterPro" id="IPR029063">
    <property type="entry name" value="SAM-dependent_MTases_sf"/>
</dbReference>
<dbReference type="RefSeq" id="XP_004179469.1">
    <property type="nucleotide sequence ID" value="XM_004179421.1"/>
</dbReference>
<dbReference type="GO" id="GO:0008168">
    <property type="term" value="F:methyltransferase activity"/>
    <property type="evidence" value="ECO:0007669"/>
    <property type="project" value="UniProtKB-KW"/>
</dbReference>
<dbReference type="InterPro" id="IPR041698">
    <property type="entry name" value="Methyltransf_25"/>
</dbReference>
<dbReference type="STRING" id="1071380.I2H0P8"/>
<proteinExistence type="predicted"/>
<evidence type="ECO:0000313" key="5">
    <source>
        <dbReference type="Proteomes" id="UP000002866"/>
    </source>
</evidence>
<keyword evidence="2" id="KW-0808">Transferase</keyword>
<dbReference type="eggNOG" id="KOG3010">
    <property type="taxonomic scope" value="Eukaryota"/>
</dbReference>
<dbReference type="Proteomes" id="UP000002866">
    <property type="component" value="Chromosome 3"/>
</dbReference>